<dbReference type="Proteomes" id="UP000317371">
    <property type="component" value="Unassembled WGS sequence"/>
</dbReference>
<dbReference type="NCBIfam" id="TIGR04178">
    <property type="entry name" value="exo_archaeo"/>
    <property type="match status" value="1"/>
</dbReference>
<proteinExistence type="predicted"/>
<evidence type="ECO:0000256" key="6">
    <source>
        <dbReference type="ARBA" id="ARBA00022989"/>
    </source>
</evidence>
<feature type="transmembrane region" description="Helical" evidence="8">
    <location>
        <begin position="215"/>
        <end position="236"/>
    </location>
</feature>
<feature type="transmembrane region" description="Helical" evidence="8">
    <location>
        <begin position="43"/>
        <end position="62"/>
    </location>
</feature>
<organism evidence="9 10">
    <name type="scientific">Litorilinea aerophila</name>
    <dbReference type="NCBI Taxonomy" id="1204385"/>
    <lineage>
        <taxon>Bacteria</taxon>
        <taxon>Bacillati</taxon>
        <taxon>Chloroflexota</taxon>
        <taxon>Caldilineae</taxon>
        <taxon>Caldilineales</taxon>
        <taxon>Caldilineaceae</taxon>
        <taxon>Litorilinea</taxon>
    </lineage>
</organism>
<evidence type="ECO:0000256" key="2">
    <source>
        <dbReference type="ARBA" id="ARBA00022475"/>
    </source>
</evidence>
<dbReference type="AlphaFoldDB" id="A0A540VHS4"/>
<keyword evidence="4 8" id="KW-0812">Transmembrane</keyword>
<comment type="caution">
    <text evidence="9">The sequence shown here is derived from an EMBL/GenBank/DDBJ whole genome shotgun (WGS) entry which is preliminary data.</text>
</comment>
<evidence type="ECO:0000313" key="9">
    <source>
        <dbReference type="EMBL" id="TQE96318.1"/>
    </source>
</evidence>
<evidence type="ECO:0000313" key="10">
    <source>
        <dbReference type="Proteomes" id="UP000317371"/>
    </source>
</evidence>
<dbReference type="OrthoDB" id="9797363at2"/>
<feature type="transmembrane region" description="Helical" evidence="8">
    <location>
        <begin position="256"/>
        <end position="276"/>
    </location>
</feature>
<dbReference type="InterPro" id="IPR019127">
    <property type="entry name" value="Exosortase"/>
</dbReference>
<keyword evidence="3" id="KW-0645">Protease</keyword>
<gene>
    <name evidence="9" type="ORF">FKZ61_07430</name>
</gene>
<evidence type="ECO:0000256" key="1">
    <source>
        <dbReference type="ARBA" id="ARBA00004651"/>
    </source>
</evidence>
<protein>
    <submittedName>
        <fullName evidence="9">Exosortase/archaeosortase family protein</fullName>
    </submittedName>
</protein>
<evidence type="ECO:0000256" key="8">
    <source>
        <dbReference type="SAM" id="Phobius"/>
    </source>
</evidence>
<keyword evidence="7 8" id="KW-0472">Membrane</keyword>
<name>A0A540VHS4_9CHLR</name>
<dbReference type="GO" id="GO:0008233">
    <property type="term" value="F:peptidase activity"/>
    <property type="evidence" value="ECO:0007669"/>
    <property type="project" value="UniProtKB-KW"/>
</dbReference>
<feature type="transmembrane region" description="Helical" evidence="8">
    <location>
        <begin position="12"/>
        <end position="31"/>
    </location>
</feature>
<feature type="transmembrane region" description="Helical" evidence="8">
    <location>
        <begin position="99"/>
        <end position="123"/>
    </location>
</feature>
<feature type="transmembrane region" description="Helical" evidence="8">
    <location>
        <begin position="184"/>
        <end position="208"/>
    </location>
</feature>
<dbReference type="InterPro" id="IPR013426">
    <property type="entry name" value="EpsH-like"/>
</dbReference>
<feature type="transmembrane region" description="Helical" evidence="8">
    <location>
        <begin position="144"/>
        <end position="164"/>
    </location>
</feature>
<dbReference type="InParanoid" id="A0A540VHS4"/>
<evidence type="ECO:0000256" key="4">
    <source>
        <dbReference type="ARBA" id="ARBA00022692"/>
    </source>
</evidence>
<dbReference type="GO" id="GO:0005886">
    <property type="term" value="C:plasma membrane"/>
    <property type="evidence" value="ECO:0007669"/>
    <property type="project" value="UniProtKB-SubCell"/>
</dbReference>
<sequence>MNHSTLRSGWLPIFIPTVTIATFLLLTWPVWRWLWEEWMGNQYYSHGILIPPVTAFLAFQRFRHDKELRRRSNTGSNTGLIALAAGLVLFLLALEWRAFYLAAFAMIGLMAGMTWSFGGRLVVRKLRFPLAYLAWMVPLPFLDRLTLPLALFTGVCAGGLTRFLGLDVAIVGNAVSLPNADLVIGAQCSGINSIIALSALMSLAAYLLDGPLWGRLALVLLAVPLAMLGNILRVASLLFVARSMGAEAAFIFYHDYSGPAFFIIVLLLLLPISRLLRCHTVRPEVL</sequence>
<dbReference type="NCBIfam" id="TIGR02602">
    <property type="entry name" value="8TM_EpsH"/>
    <property type="match status" value="1"/>
</dbReference>
<evidence type="ECO:0000256" key="5">
    <source>
        <dbReference type="ARBA" id="ARBA00022801"/>
    </source>
</evidence>
<evidence type="ECO:0000256" key="3">
    <source>
        <dbReference type="ARBA" id="ARBA00022670"/>
    </source>
</evidence>
<feature type="transmembrane region" description="Helical" evidence="8">
    <location>
        <begin position="74"/>
        <end position="93"/>
    </location>
</feature>
<keyword evidence="5" id="KW-0378">Hydrolase</keyword>
<keyword evidence="2" id="KW-1003">Cell membrane</keyword>
<dbReference type="RefSeq" id="WP_141609463.1">
    <property type="nucleotide sequence ID" value="NZ_VIGC02000008.1"/>
</dbReference>
<accession>A0A540VHS4</accession>
<dbReference type="InterPro" id="IPR026392">
    <property type="entry name" value="Exo/Archaeosortase_dom"/>
</dbReference>
<keyword evidence="6 8" id="KW-1133">Transmembrane helix</keyword>
<reference evidence="9 10" key="1">
    <citation type="submission" date="2019-06" db="EMBL/GenBank/DDBJ databases">
        <title>Genome sequence of Litorilinea aerophila BAA-2444.</title>
        <authorList>
            <person name="Maclea K.S."/>
            <person name="Maurais E.G."/>
            <person name="Iannazzi L.C."/>
        </authorList>
    </citation>
    <scope>NUCLEOTIDE SEQUENCE [LARGE SCALE GENOMIC DNA]</scope>
    <source>
        <strain evidence="9 10">ATCC BAA-2444</strain>
    </source>
</reference>
<dbReference type="Pfam" id="PF09721">
    <property type="entry name" value="Exosortase_EpsH"/>
    <property type="match status" value="1"/>
</dbReference>
<comment type="subcellular location">
    <subcellularLocation>
        <location evidence="1">Cell membrane</location>
        <topology evidence="1">Multi-pass membrane protein</topology>
    </subcellularLocation>
</comment>
<evidence type="ECO:0000256" key="7">
    <source>
        <dbReference type="ARBA" id="ARBA00023136"/>
    </source>
</evidence>
<dbReference type="GO" id="GO:0006508">
    <property type="term" value="P:proteolysis"/>
    <property type="evidence" value="ECO:0007669"/>
    <property type="project" value="UniProtKB-KW"/>
</dbReference>
<keyword evidence="10" id="KW-1185">Reference proteome</keyword>
<dbReference type="EMBL" id="VIGC01000008">
    <property type="protein sequence ID" value="TQE96318.1"/>
    <property type="molecule type" value="Genomic_DNA"/>
</dbReference>